<dbReference type="InterPro" id="IPR001807">
    <property type="entry name" value="ClC"/>
</dbReference>
<proteinExistence type="predicted"/>
<feature type="transmembrane region" description="Helical" evidence="11">
    <location>
        <begin position="211"/>
        <end position="230"/>
    </location>
</feature>
<evidence type="ECO:0000256" key="8">
    <source>
        <dbReference type="ARBA" id="ARBA00023214"/>
    </source>
</evidence>
<sequence>MRATHPVDRSPTGPTAATPQASRLSPLFTRLHPSPETLLLILSLVIGGVTGAGVVTFHYLIHFIHSLMLEDFMGAIASKGSWTLACIPTLGGVIIGLMRWRFRDFGPNMSSLIAATRGLQELSPLKPITKMMAASVSLGTGASLGPEAPSVEIGANFGMLLAQVLQLSPERQRLLLGAGAAAGLSAGFNSPIAGVFFALEVVLGSTFATSSVSVVLLSAVVSALIAQICLGAQPAFSLPIYDVRSPLELPLYMGLGLLASGVSLAYTEAIQLAEGCFQGKVRGFAWLGRLPRPLHPIIGGACVGLVALQLPQILGVGYETVQAMLQDVKFSLPLLLQLLFVKLAMTAISLGSGLVGGIFAPAMFLGASLGSAYGLFLEMLPAMSDRVAGPAAYAMVGMAAVLAGSARAPLTAILLMFELTRDYRIVLPLMAAVGLSVWLVECVNRRSTAHSLNLQQMGVDVAVNTPIKAREQLQDWEDVLGDRIVTELISCQLPTEGEHSDDEPVLASANAHLPENVKPLPETKSAVGPRSNPVGSSQNQ</sequence>
<keyword evidence="5" id="KW-0406">Ion transport</keyword>
<keyword evidence="6 11" id="KW-0472">Membrane</keyword>
<feature type="transmembrane region" description="Helical" evidence="11">
    <location>
        <begin position="330"/>
        <end position="352"/>
    </location>
</feature>
<dbReference type="PANTHER" id="PTHR43427">
    <property type="entry name" value="CHLORIDE CHANNEL PROTEIN CLC-E"/>
    <property type="match status" value="1"/>
</dbReference>
<dbReference type="GO" id="GO:0005254">
    <property type="term" value="F:chloride channel activity"/>
    <property type="evidence" value="ECO:0007669"/>
    <property type="project" value="UniProtKB-KW"/>
</dbReference>
<protein>
    <submittedName>
        <fullName evidence="12">Cl- channel voltage-gated family protein</fullName>
    </submittedName>
</protein>
<evidence type="ECO:0000256" key="6">
    <source>
        <dbReference type="ARBA" id="ARBA00023136"/>
    </source>
</evidence>
<dbReference type="InterPro" id="IPR050368">
    <property type="entry name" value="ClC-type_chloride_channel"/>
</dbReference>
<comment type="subcellular location">
    <subcellularLocation>
        <location evidence="1">Membrane</location>
        <topology evidence="1">Multi-pass membrane protein</topology>
    </subcellularLocation>
</comment>
<feature type="transmembrane region" description="Helical" evidence="11">
    <location>
        <begin position="251"/>
        <end position="273"/>
    </location>
</feature>
<dbReference type="AlphaFoldDB" id="A0A6J4L8A5"/>
<feature type="region of interest" description="Disordered" evidence="10">
    <location>
        <begin position="495"/>
        <end position="540"/>
    </location>
</feature>
<feature type="transmembrane region" description="Helical" evidence="11">
    <location>
        <begin position="81"/>
        <end position="100"/>
    </location>
</feature>
<feature type="transmembrane region" description="Helical" evidence="11">
    <location>
        <begin position="293"/>
        <end position="318"/>
    </location>
</feature>
<keyword evidence="3 11" id="KW-0812">Transmembrane</keyword>
<name>A0A6J4L8A5_9CYAN</name>
<dbReference type="EMBL" id="CADCTZ010000221">
    <property type="protein sequence ID" value="CAA9321941.1"/>
    <property type="molecule type" value="Genomic_DNA"/>
</dbReference>
<keyword evidence="9" id="KW-0407">Ion channel</keyword>
<dbReference type="CDD" id="cd00400">
    <property type="entry name" value="Voltage_gated_ClC"/>
    <property type="match status" value="1"/>
</dbReference>
<feature type="transmembrane region" description="Helical" evidence="11">
    <location>
        <begin position="358"/>
        <end position="380"/>
    </location>
</feature>
<gene>
    <name evidence="12" type="ORF">AVDCRST_MAG84-1410</name>
</gene>
<dbReference type="InterPro" id="IPR014743">
    <property type="entry name" value="Cl-channel_core"/>
</dbReference>
<evidence type="ECO:0000256" key="3">
    <source>
        <dbReference type="ARBA" id="ARBA00022692"/>
    </source>
</evidence>
<dbReference type="SUPFAM" id="SSF81340">
    <property type="entry name" value="Clc chloride channel"/>
    <property type="match status" value="1"/>
</dbReference>
<evidence type="ECO:0000313" key="12">
    <source>
        <dbReference type="EMBL" id="CAA9321941.1"/>
    </source>
</evidence>
<keyword evidence="8" id="KW-0868">Chloride</keyword>
<dbReference type="PRINTS" id="PR00762">
    <property type="entry name" value="CLCHANNEL"/>
</dbReference>
<evidence type="ECO:0000256" key="9">
    <source>
        <dbReference type="ARBA" id="ARBA00023303"/>
    </source>
</evidence>
<evidence type="ECO:0000256" key="5">
    <source>
        <dbReference type="ARBA" id="ARBA00023065"/>
    </source>
</evidence>
<evidence type="ECO:0000256" key="1">
    <source>
        <dbReference type="ARBA" id="ARBA00004141"/>
    </source>
</evidence>
<evidence type="ECO:0000256" key="2">
    <source>
        <dbReference type="ARBA" id="ARBA00022448"/>
    </source>
</evidence>
<evidence type="ECO:0000256" key="10">
    <source>
        <dbReference type="SAM" id="MobiDB-lite"/>
    </source>
</evidence>
<accession>A0A6J4L8A5</accession>
<dbReference type="GO" id="GO:0034707">
    <property type="term" value="C:chloride channel complex"/>
    <property type="evidence" value="ECO:0007669"/>
    <property type="project" value="UniProtKB-KW"/>
</dbReference>
<keyword evidence="2" id="KW-0813">Transport</keyword>
<dbReference type="Pfam" id="PF00654">
    <property type="entry name" value="Voltage_CLC"/>
    <property type="match status" value="1"/>
</dbReference>
<keyword evidence="7" id="KW-0869">Chloride channel</keyword>
<feature type="transmembrane region" description="Helical" evidence="11">
    <location>
        <begin position="38"/>
        <end position="61"/>
    </location>
</feature>
<organism evidence="12">
    <name type="scientific">uncultured Microcoleus sp</name>
    <dbReference type="NCBI Taxonomy" id="259945"/>
    <lineage>
        <taxon>Bacteria</taxon>
        <taxon>Bacillati</taxon>
        <taxon>Cyanobacteriota</taxon>
        <taxon>Cyanophyceae</taxon>
        <taxon>Oscillatoriophycideae</taxon>
        <taxon>Oscillatoriales</taxon>
        <taxon>Microcoleaceae</taxon>
        <taxon>Microcoleus</taxon>
        <taxon>environmental samples</taxon>
    </lineage>
</organism>
<feature type="region of interest" description="Disordered" evidence="10">
    <location>
        <begin position="1"/>
        <end position="20"/>
    </location>
</feature>
<dbReference type="Gene3D" id="1.10.3080.10">
    <property type="entry name" value="Clc chloride channel"/>
    <property type="match status" value="1"/>
</dbReference>
<keyword evidence="4 11" id="KW-1133">Transmembrane helix</keyword>
<reference evidence="12" key="1">
    <citation type="submission" date="2020-02" db="EMBL/GenBank/DDBJ databases">
        <authorList>
            <person name="Meier V. D."/>
        </authorList>
    </citation>
    <scope>NUCLEOTIDE SEQUENCE</scope>
    <source>
        <strain evidence="12">AVDCRST_MAG84</strain>
    </source>
</reference>
<evidence type="ECO:0000256" key="4">
    <source>
        <dbReference type="ARBA" id="ARBA00022989"/>
    </source>
</evidence>
<evidence type="ECO:0000256" key="7">
    <source>
        <dbReference type="ARBA" id="ARBA00023173"/>
    </source>
</evidence>
<feature type="transmembrane region" description="Helical" evidence="11">
    <location>
        <begin position="392"/>
        <end position="417"/>
    </location>
</feature>
<dbReference type="PANTHER" id="PTHR43427:SF6">
    <property type="entry name" value="CHLORIDE CHANNEL PROTEIN CLC-E"/>
    <property type="match status" value="1"/>
</dbReference>
<evidence type="ECO:0000256" key="11">
    <source>
        <dbReference type="SAM" id="Phobius"/>
    </source>
</evidence>